<evidence type="ECO:0000256" key="6">
    <source>
        <dbReference type="ARBA" id="ARBA00023136"/>
    </source>
</evidence>
<dbReference type="CDD" id="cd17323">
    <property type="entry name" value="MFS_Tpo1_MDR_like"/>
    <property type="match status" value="1"/>
</dbReference>
<feature type="transmembrane region" description="Helical" evidence="9">
    <location>
        <begin position="433"/>
        <end position="456"/>
    </location>
</feature>
<dbReference type="InterPro" id="IPR011701">
    <property type="entry name" value="MFS"/>
</dbReference>
<evidence type="ECO:0000256" key="3">
    <source>
        <dbReference type="ARBA" id="ARBA00022475"/>
    </source>
</evidence>
<feature type="domain" description="Major facilitator superfamily (MFS) profile" evidence="10">
    <location>
        <begin position="67"/>
        <end position="500"/>
    </location>
</feature>
<feature type="transmembrane region" description="Helical" evidence="9">
    <location>
        <begin position="132"/>
        <end position="150"/>
    </location>
</feature>
<gene>
    <name evidence="11" type="ORF">M406DRAFT_293216</name>
</gene>
<evidence type="ECO:0000313" key="11">
    <source>
        <dbReference type="EMBL" id="KAF3763605.1"/>
    </source>
</evidence>
<feature type="transmembrane region" description="Helical" evidence="9">
    <location>
        <begin position="162"/>
        <end position="183"/>
    </location>
</feature>
<dbReference type="Gene3D" id="1.20.1250.20">
    <property type="entry name" value="MFS general substrate transporter like domains"/>
    <property type="match status" value="1"/>
</dbReference>
<feature type="region of interest" description="Disordered" evidence="8">
    <location>
        <begin position="581"/>
        <end position="602"/>
    </location>
</feature>
<evidence type="ECO:0000256" key="7">
    <source>
        <dbReference type="ARBA" id="ARBA00038459"/>
    </source>
</evidence>
<evidence type="ECO:0000313" key="12">
    <source>
        <dbReference type="Proteomes" id="UP000803844"/>
    </source>
</evidence>
<comment type="subcellular location">
    <subcellularLocation>
        <location evidence="1">Cell membrane</location>
        <topology evidence="1">Multi-pass membrane protein</topology>
    </subcellularLocation>
</comment>
<keyword evidence="2" id="KW-0813">Transport</keyword>
<keyword evidence="4 9" id="KW-0812">Transmembrane</keyword>
<dbReference type="GO" id="GO:0022857">
    <property type="term" value="F:transmembrane transporter activity"/>
    <property type="evidence" value="ECO:0007669"/>
    <property type="project" value="InterPro"/>
</dbReference>
<evidence type="ECO:0000256" key="8">
    <source>
        <dbReference type="SAM" id="MobiDB-lite"/>
    </source>
</evidence>
<protein>
    <submittedName>
        <fullName evidence="11">MFS general substrate transporter</fullName>
    </submittedName>
</protein>
<feature type="transmembrane region" description="Helical" evidence="9">
    <location>
        <begin position="98"/>
        <end position="120"/>
    </location>
</feature>
<dbReference type="PROSITE" id="PS50850">
    <property type="entry name" value="MFS"/>
    <property type="match status" value="1"/>
</dbReference>
<feature type="transmembrane region" description="Helical" evidence="9">
    <location>
        <begin position="468"/>
        <end position="490"/>
    </location>
</feature>
<dbReference type="RefSeq" id="XP_040774566.1">
    <property type="nucleotide sequence ID" value="XM_040919076.1"/>
</dbReference>
<comment type="similarity">
    <text evidence="7">Belongs to the major facilitator superfamily. DHA1 family. Polyamines/proton antiporter (TC 2.A.1.2.16) subfamily.</text>
</comment>
<evidence type="ECO:0000256" key="4">
    <source>
        <dbReference type="ARBA" id="ARBA00022692"/>
    </source>
</evidence>
<dbReference type="PANTHER" id="PTHR23502:SF186">
    <property type="entry name" value="MAJOR FACILITATOR SUPERFAMILY (MFS) PROFILE DOMAIN-CONTAINING PROTEIN"/>
    <property type="match status" value="1"/>
</dbReference>
<feature type="compositionally biased region" description="Basic residues" evidence="8">
    <location>
        <begin position="556"/>
        <end position="566"/>
    </location>
</feature>
<dbReference type="SUPFAM" id="SSF103473">
    <property type="entry name" value="MFS general substrate transporter"/>
    <property type="match status" value="1"/>
</dbReference>
<evidence type="ECO:0000259" key="10">
    <source>
        <dbReference type="PROSITE" id="PS50850"/>
    </source>
</evidence>
<keyword evidence="5 9" id="KW-1133">Transmembrane helix</keyword>
<dbReference type="OrthoDB" id="446368at2759"/>
<dbReference type="Proteomes" id="UP000803844">
    <property type="component" value="Unassembled WGS sequence"/>
</dbReference>
<feature type="transmembrane region" description="Helical" evidence="9">
    <location>
        <begin position="376"/>
        <end position="397"/>
    </location>
</feature>
<sequence>MEKDLEKRRPGRISHFKRVLDQGAVNDDIINAHYAGAGTEEDPYIVKWLDDDPVNPMNYSDRRKWFITMLVALATLAVAFVSSAYSGGISEILLQFRVATIIGTLGVSLFVVGFAIGPLMWAPLSELYGRQYLFFGTYMFLTAFNAGAAGSQNIATLLVLRFLAGSFGSSPLTNAGGVIADMFPAAQRGLATSLFAAAPFLGPVIGPIVGGFVGETVGWRWVEGVMAIFTGVLWLVCGVFVPETYGPVLLRKRAAKLSKITGKCYRTQTDVQQGRISLGQAFKTALSRPLILLFREPIVFLLSIYMAIIYGTLYMLFAAFPIVFQEVRGWSPGVGGLAFLGVCVGMLLAVAYSIYDNKRYIRVIENSEQGFAPPEARLPPAIIGSICMPIGLFWFAWTNSASIHWIVCIIGSAPFGFGMVLVFLSIMNYLIDAYVIFAASVLAANAVLRSLFGAAFPLFTSYMYTNLGIHWASSIPAFLALACVPFPLLFYKYGPAIRSRCKFAAQAAAFLERLRGEAQAEESDDSSSTEHQPQYAALNAAGGGISRSRANTVSSRKSKASLRRTRSAAYDASPYDIDRVNTNESFRDRGLGSRKNSFARKK</sequence>
<feature type="transmembrane region" description="Helical" evidence="9">
    <location>
        <begin position="403"/>
        <end position="426"/>
    </location>
</feature>
<accession>A0A9P4XZY4</accession>
<feature type="transmembrane region" description="Helical" evidence="9">
    <location>
        <begin position="225"/>
        <end position="250"/>
    </location>
</feature>
<name>A0A9P4XZY4_CRYP1</name>
<organism evidence="11 12">
    <name type="scientific">Cryphonectria parasitica (strain ATCC 38755 / EP155)</name>
    <dbReference type="NCBI Taxonomy" id="660469"/>
    <lineage>
        <taxon>Eukaryota</taxon>
        <taxon>Fungi</taxon>
        <taxon>Dikarya</taxon>
        <taxon>Ascomycota</taxon>
        <taxon>Pezizomycotina</taxon>
        <taxon>Sordariomycetes</taxon>
        <taxon>Sordariomycetidae</taxon>
        <taxon>Diaporthales</taxon>
        <taxon>Cryphonectriaceae</taxon>
        <taxon>Cryphonectria-Endothia species complex</taxon>
        <taxon>Cryphonectria</taxon>
    </lineage>
</organism>
<dbReference type="PANTHER" id="PTHR23502">
    <property type="entry name" value="MAJOR FACILITATOR SUPERFAMILY"/>
    <property type="match status" value="1"/>
</dbReference>
<dbReference type="AlphaFoldDB" id="A0A9P4XZY4"/>
<dbReference type="GO" id="GO:0005886">
    <property type="term" value="C:plasma membrane"/>
    <property type="evidence" value="ECO:0007669"/>
    <property type="project" value="UniProtKB-SubCell"/>
</dbReference>
<dbReference type="FunFam" id="1.20.1250.20:FF:000266">
    <property type="entry name" value="MFS multidrug transporter, putative"/>
    <property type="match status" value="1"/>
</dbReference>
<evidence type="ECO:0000256" key="2">
    <source>
        <dbReference type="ARBA" id="ARBA00022448"/>
    </source>
</evidence>
<feature type="transmembrane region" description="Helical" evidence="9">
    <location>
        <begin position="336"/>
        <end position="355"/>
    </location>
</feature>
<proteinExistence type="inferred from homology"/>
<dbReference type="InterPro" id="IPR020846">
    <property type="entry name" value="MFS_dom"/>
</dbReference>
<evidence type="ECO:0000256" key="5">
    <source>
        <dbReference type="ARBA" id="ARBA00022989"/>
    </source>
</evidence>
<dbReference type="InterPro" id="IPR036259">
    <property type="entry name" value="MFS_trans_sf"/>
</dbReference>
<evidence type="ECO:0000256" key="9">
    <source>
        <dbReference type="SAM" id="Phobius"/>
    </source>
</evidence>
<evidence type="ECO:0000256" key="1">
    <source>
        <dbReference type="ARBA" id="ARBA00004651"/>
    </source>
</evidence>
<keyword evidence="3" id="KW-1003">Cell membrane</keyword>
<feature type="compositionally biased region" description="Basic and acidic residues" evidence="8">
    <location>
        <begin position="581"/>
        <end position="591"/>
    </location>
</feature>
<dbReference type="EMBL" id="MU032349">
    <property type="protein sequence ID" value="KAF3763605.1"/>
    <property type="molecule type" value="Genomic_DNA"/>
</dbReference>
<keyword evidence="6 9" id="KW-0472">Membrane</keyword>
<comment type="caution">
    <text evidence="11">The sequence shown here is derived from an EMBL/GenBank/DDBJ whole genome shotgun (WGS) entry which is preliminary data.</text>
</comment>
<dbReference type="Pfam" id="PF07690">
    <property type="entry name" value="MFS_1"/>
    <property type="match status" value="1"/>
</dbReference>
<feature type="transmembrane region" description="Helical" evidence="9">
    <location>
        <begin position="298"/>
        <end position="324"/>
    </location>
</feature>
<feature type="region of interest" description="Disordered" evidence="8">
    <location>
        <begin position="544"/>
        <end position="568"/>
    </location>
</feature>
<feature type="transmembrane region" description="Helical" evidence="9">
    <location>
        <begin position="65"/>
        <end position="86"/>
    </location>
</feature>
<keyword evidence="12" id="KW-1185">Reference proteome</keyword>
<feature type="transmembrane region" description="Helical" evidence="9">
    <location>
        <begin position="190"/>
        <end position="213"/>
    </location>
</feature>
<dbReference type="GeneID" id="63836205"/>
<reference evidence="11" key="1">
    <citation type="journal article" date="2020" name="Phytopathology">
        <title>Genome sequence of the chestnut blight fungus Cryphonectria parasitica EP155: A fundamental resource for an archetypical invasive plant pathogen.</title>
        <authorList>
            <person name="Crouch J.A."/>
            <person name="Dawe A."/>
            <person name="Aerts A."/>
            <person name="Barry K."/>
            <person name="Churchill A.C.L."/>
            <person name="Grimwood J."/>
            <person name="Hillman B."/>
            <person name="Milgroom M.G."/>
            <person name="Pangilinan J."/>
            <person name="Smith M."/>
            <person name="Salamov A."/>
            <person name="Schmutz J."/>
            <person name="Yadav J."/>
            <person name="Grigoriev I.V."/>
            <person name="Nuss D."/>
        </authorList>
    </citation>
    <scope>NUCLEOTIDE SEQUENCE</scope>
    <source>
        <strain evidence="11">EP155</strain>
    </source>
</reference>